<dbReference type="AlphaFoldDB" id="A0A7I0HNA8"/>
<name>A0A7I0HNA8_9LEPT</name>
<dbReference type="InterPro" id="IPR027417">
    <property type="entry name" value="P-loop_NTPase"/>
</dbReference>
<proteinExistence type="predicted"/>
<accession>A0A7I0HNA8</accession>
<evidence type="ECO:0000313" key="1">
    <source>
        <dbReference type="EMBL" id="TGL03152.1"/>
    </source>
</evidence>
<sequence>MVRRALREQNLGKHTLLCGDPIPPAEIIASPSGHRLTGLKGCLLDASPEVQSARLLARGDNEHHLHHQAFATWMRIHITNPLAHSEVIHKGAWNQMCWDRLASHTLPWHPPLIIDTTFLSPEAVAKQVLQWILSEIENPANGSFGSEGRS</sequence>
<protein>
    <submittedName>
        <fullName evidence="1">Uncharacterized protein</fullName>
    </submittedName>
</protein>
<organism evidence="1 2">
    <name type="scientific">Leptospira bouyouniensis</name>
    <dbReference type="NCBI Taxonomy" id="2484911"/>
    <lineage>
        <taxon>Bacteria</taxon>
        <taxon>Pseudomonadati</taxon>
        <taxon>Spirochaetota</taxon>
        <taxon>Spirochaetia</taxon>
        <taxon>Leptospirales</taxon>
        <taxon>Leptospiraceae</taxon>
        <taxon>Leptospira</taxon>
    </lineage>
</organism>
<gene>
    <name evidence="1" type="ORF">EHQ43_15235</name>
</gene>
<comment type="caution">
    <text evidence="1">The sequence shown here is derived from an EMBL/GenBank/DDBJ whole genome shotgun (WGS) entry which is preliminary data.</text>
</comment>
<reference evidence="1 2" key="1">
    <citation type="journal article" date="2019" name="PLoS Negl. Trop. Dis.">
        <title>Revisiting the worldwide diversity of Leptospira species in the environment.</title>
        <authorList>
            <person name="Vincent A.T."/>
            <person name="Schiettekatte O."/>
            <person name="Bourhy P."/>
            <person name="Veyrier F.J."/>
            <person name="Picardeau M."/>
        </authorList>
    </citation>
    <scope>NUCLEOTIDE SEQUENCE [LARGE SCALE GENOMIC DNA]</scope>
    <source>
        <strain evidence="1 2">201800273</strain>
    </source>
</reference>
<dbReference type="Proteomes" id="UP000297641">
    <property type="component" value="Unassembled WGS sequence"/>
</dbReference>
<evidence type="ECO:0000313" key="2">
    <source>
        <dbReference type="Proteomes" id="UP000297641"/>
    </source>
</evidence>
<dbReference type="RefSeq" id="WP_135771637.1">
    <property type="nucleotide sequence ID" value="NZ_RQFT01000012.1"/>
</dbReference>
<dbReference type="EMBL" id="RQFT01000012">
    <property type="protein sequence ID" value="TGL03152.1"/>
    <property type="molecule type" value="Genomic_DNA"/>
</dbReference>
<dbReference type="Gene3D" id="3.40.50.300">
    <property type="entry name" value="P-loop containing nucleotide triphosphate hydrolases"/>
    <property type="match status" value="1"/>
</dbReference>